<protein>
    <recommendedName>
        <fullName evidence="2">Aspartyl/asparaginy/proline hydroxylase domain-containing protein</fullName>
    </recommendedName>
</protein>
<name>A0A1V8M2Z0_9GAMM</name>
<evidence type="ECO:0000256" key="1">
    <source>
        <dbReference type="SAM" id="Phobius"/>
    </source>
</evidence>
<dbReference type="Gene3D" id="2.60.120.330">
    <property type="entry name" value="B-lactam Antibiotic, Isopenicillin N Synthase, Chain"/>
    <property type="match status" value="1"/>
</dbReference>
<feature type="transmembrane region" description="Helical" evidence="1">
    <location>
        <begin position="20"/>
        <end position="41"/>
    </location>
</feature>
<dbReference type="Pfam" id="PF05118">
    <property type="entry name" value="Asp_Arg_Hydrox"/>
    <property type="match status" value="1"/>
</dbReference>
<accession>A0A1V8M2Z0</accession>
<dbReference type="InterPro" id="IPR007803">
    <property type="entry name" value="Asp/Arg/Pro-Hydrxlase"/>
</dbReference>
<keyword evidence="4" id="KW-1185">Reference proteome</keyword>
<dbReference type="AlphaFoldDB" id="A0A1V8M2Z0"/>
<reference evidence="3 4" key="1">
    <citation type="submission" date="2015-12" db="EMBL/GenBank/DDBJ databases">
        <authorList>
            <person name="Shamseldin A."/>
            <person name="Moawad H."/>
            <person name="Abd El-Rahim W.M."/>
            <person name="Sadowsky M.J."/>
        </authorList>
    </citation>
    <scope>NUCLEOTIDE SEQUENCE [LARGE SCALE GENOMIC DNA]</scope>
    <source>
        <strain evidence="3 4">WF1</strain>
    </source>
</reference>
<organism evidence="3 4">
    <name type="scientific">Methyloprofundus sedimenti</name>
    <dbReference type="NCBI Taxonomy" id="1420851"/>
    <lineage>
        <taxon>Bacteria</taxon>
        <taxon>Pseudomonadati</taxon>
        <taxon>Pseudomonadota</taxon>
        <taxon>Gammaproteobacteria</taxon>
        <taxon>Methylococcales</taxon>
        <taxon>Methylococcaceae</taxon>
        <taxon>Methyloprofundus</taxon>
    </lineage>
</organism>
<dbReference type="InterPro" id="IPR027443">
    <property type="entry name" value="IPNS-like_sf"/>
</dbReference>
<keyword evidence="1" id="KW-0812">Transmembrane</keyword>
<dbReference type="OrthoDB" id="21665at2"/>
<proteinExistence type="predicted"/>
<dbReference type="RefSeq" id="WP_080524144.1">
    <property type="nucleotide sequence ID" value="NZ_LPUF01000003.1"/>
</dbReference>
<evidence type="ECO:0000259" key="2">
    <source>
        <dbReference type="Pfam" id="PF05118"/>
    </source>
</evidence>
<evidence type="ECO:0000313" key="4">
    <source>
        <dbReference type="Proteomes" id="UP000191980"/>
    </source>
</evidence>
<dbReference type="STRING" id="1420851.AU255_17205"/>
<evidence type="ECO:0000313" key="3">
    <source>
        <dbReference type="EMBL" id="OQK15921.1"/>
    </source>
</evidence>
<keyword evidence="1" id="KW-1133">Transmembrane helix</keyword>
<feature type="domain" description="Aspartyl/asparaginy/proline hydroxylase" evidence="2">
    <location>
        <begin position="155"/>
        <end position="242"/>
    </location>
</feature>
<gene>
    <name evidence="3" type="ORF">AU255_17205</name>
</gene>
<dbReference type="EMBL" id="LPUF01000003">
    <property type="protein sequence ID" value="OQK15921.1"/>
    <property type="molecule type" value="Genomic_DNA"/>
</dbReference>
<keyword evidence="1" id="KW-0472">Membrane</keyword>
<sequence length="275" mass="32595">MDKASFETKRRRKFLVQSVIWYVFLISLTYFLPEVMLFYVICGAYDVSRNGNINGRVLYRYFFGNGVPTWALSPFNILMDIVTLPYINKKVYLLQDLPDECRLEINELLDVVKSENVVDELSSRAEKIRRSMIFFKWYGKNVDNFYTVPAFHKDYKYVRTIGVSVFNKKESTDEHFGPLRTTLRVLYNINDISSQDAYIKVGNIENHWCESKMFIFDDTLQHQSFNETDEPRYCLFVDIVRPSKCHFVMDLFVKLVATIMQKMNHIFYSSWVPLK</sequence>
<comment type="caution">
    <text evidence="3">The sequence shown here is derived from an EMBL/GenBank/DDBJ whole genome shotgun (WGS) entry which is preliminary data.</text>
</comment>
<dbReference type="Proteomes" id="UP000191980">
    <property type="component" value="Unassembled WGS sequence"/>
</dbReference>